<feature type="compositionally biased region" description="Basic and acidic residues" evidence="1">
    <location>
        <begin position="60"/>
        <end position="76"/>
    </location>
</feature>
<name>E9G0V9_DAPPU</name>
<gene>
    <name evidence="2" type="ORF">DAPPUDRAFT_235798</name>
</gene>
<sequence length="76" mass="8431">MVQFKLSSKTKEILFARTPICSIGIFGSSSTITSYTNIYASPIYVPVPVSPPSQINQPEPVERLDSKERVSQLEDL</sequence>
<dbReference type="HOGENOM" id="CLU_2657000_0_0_1"/>
<proteinExistence type="predicted"/>
<evidence type="ECO:0000313" key="3">
    <source>
        <dbReference type="Proteomes" id="UP000000305"/>
    </source>
</evidence>
<keyword evidence="3" id="KW-1185">Reference proteome</keyword>
<feature type="region of interest" description="Disordered" evidence="1">
    <location>
        <begin position="55"/>
        <end position="76"/>
    </location>
</feature>
<dbReference type="EMBL" id="GL732528">
    <property type="protein sequence ID" value="EFX87337.1"/>
    <property type="molecule type" value="Genomic_DNA"/>
</dbReference>
<evidence type="ECO:0000256" key="1">
    <source>
        <dbReference type="SAM" id="MobiDB-lite"/>
    </source>
</evidence>
<dbReference type="InParanoid" id="E9G0V9"/>
<protein>
    <submittedName>
        <fullName evidence="2">Uncharacterized protein</fullName>
    </submittedName>
</protein>
<dbReference type="Proteomes" id="UP000000305">
    <property type="component" value="Unassembled WGS sequence"/>
</dbReference>
<reference evidence="2 3" key="1">
    <citation type="journal article" date="2011" name="Science">
        <title>The ecoresponsive genome of Daphnia pulex.</title>
        <authorList>
            <person name="Colbourne J.K."/>
            <person name="Pfrender M.E."/>
            <person name="Gilbert D."/>
            <person name="Thomas W.K."/>
            <person name="Tucker A."/>
            <person name="Oakley T.H."/>
            <person name="Tokishita S."/>
            <person name="Aerts A."/>
            <person name="Arnold G.J."/>
            <person name="Basu M.K."/>
            <person name="Bauer D.J."/>
            <person name="Caceres C.E."/>
            <person name="Carmel L."/>
            <person name="Casola C."/>
            <person name="Choi J.H."/>
            <person name="Detter J.C."/>
            <person name="Dong Q."/>
            <person name="Dusheyko S."/>
            <person name="Eads B.D."/>
            <person name="Frohlich T."/>
            <person name="Geiler-Samerotte K.A."/>
            <person name="Gerlach D."/>
            <person name="Hatcher P."/>
            <person name="Jogdeo S."/>
            <person name="Krijgsveld J."/>
            <person name="Kriventseva E.V."/>
            <person name="Kultz D."/>
            <person name="Laforsch C."/>
            <person name="Lindquist E."/>
            <person name="Lopez J."/>
            <person name="Manak J.R."/>
            <person name="Muller J."/>
            <person name="Pangilinan J."/>
            <person name="Patwardhan R.P."/>
            <person name="Pitluck S."/>
            <person name="Pritham E.J."/>
            <person name="Rechtsteiner A."/>
            <person name="Rho M."/>
            <person name="Rogozin I.B."/>
            <person name="Sakarya O."/>
            <person name="Salamov A."/>
            <person name="Schaack S."/>
            <person name="Shapiro H."/>
            <person name="Shiga Y."/>
            <person name="Skalitzky C."/>
            <person name="Smith Z."/>
            <person name="Souvorov A."/>
            <person name="Sung W."/>
            <person name="Tang Z."/>
            <person name="Tsuchiya D."/>
            <person name="Tu H."/>
            <person name="Vos H."/>
            <person name="Wang M."/>
            <person name="Wolf Y.I."/>
            <person name="Yamagata H."/>
            <person name="Yamada T."/>
            <person name="Ye Y."/>
            <person name="Shaw J.R."/>
            <person name="Andrews J."/>
            <person name="Crease T.J."/>
            <person name="Tang H."/>
            <person name="Lucas S.M."/>
            <person name="Robertson H.M."/>
            <person name="Bork P."/>
            <person name="Koonin E.V."/>
            <person name="Zdobnov E.M."/>
            <person name="Grigoriev I.V."/>
            <person name="Lynch M."/>
            <person name="Boore J.L."/>
        </authorList>
    </citation>
    <scope>NUCLEOTIDE SEQUENCE [LARGE SCALE GENOMIC DNA]</scope>
</reference>
<organism evidence="2 3">
    <name type="scientific">Daphnia pulex</name>
    <name type="common">Water flea</name>
    <dbReference type="NCBI Taxonomy" id="6669"/>
    <lineage>
        <taxon>Eukaryota</taxon>
        <taxon>Metazoa</taxon>
        <taxon>Ecdysozoa</taxon>
        <taxon>Arthropoda</taxon>
        <taxon>Crustacea</taxon>
        <taxon>Branchiopoda</taxon>
        <taxon>Diplostraca</taxon>
        <taxon>Cladocera</taxon>
        <taxon>Anomopoda</taxon>
        <taxon>Daphniidae</taxon>
        <taxon>Daphnia</taxon>
    </lineage>
</organism>
<evidence type="ECO:0000313" key="2">
    <source>
        <dbReference type="EMBL" id="EFX87337.1"/>
    </source>
</evidence>
<dbReference type="AlphaFoldDB" id="E9G0V9"/>
<dbReference type="KEGG" id="dpx:DAPPUDRAFT_235798"/>
<accession>E9G0V9</accession>